<gene>
    <name evidence="1" type="ORF">HMPREF1090_05095</name>
</gene>
<name>A0A0E2H3N2_9FIRM</name>
<protein>
    <submittedName>
        <fullName evidence="1">Uncharacterized protein</fullName>
    </submittedName>
</protein>
<organism evidence="1 2">
    <name type="scientific">[Clostridium] clostridioforme 90A8</name>
    <dbReference type="NCBI Taxonomy" id="999408"/>
    <lineage>
        <taxon>Bacteria</taxon>
        <taxon>Bacillati</taxon>
        <taxon>Bacillota</taxon>
        <taxon>Clostridia</taxon>
        <taxon>Lachnospirales</taxon>
        <taxon>Lachnospiraceae</taxon>
        <taxon>Enterocloster</taxon>
    </lineage>
</organism>
<dbReference type="AlphaFoldDB" id="A0A0E2H3N2"/>
<sequence length="74" mass="8533">MKVVKFRAIQCDTRYDRPMKVVCGADTVGLSCVISLELYTEGEPPVEYLLRMAKEIEALPPVEHKYFKNVRPIF</sequence>
<dbReference type="Proteomes" id="UP000013085">
    <property type="component" value="Unassembled WGS sequence"/>
</dbReference>
<reference evidence="1 2" key="1">
    <citation type="submission" date="2013-01" db="EMBL/GenBank/DDBJ databases">
        <title>The Genome Sequence of Clostridium clostridioforme 90A8.</title>
        <authorList>
            <consortium name="The Broad Institute Genome Sequencing Platform"/>
            <person name="Earl A."/>
            <person name="Ward D."/>
            <person name="Feldgarden M."/>
            <person name="Gevers D."/>
            <person name="Courvalin P."/>
            <person name="Lambert T."/>
            <person name="Walker B."/>
            <person name="Young S.K."/>
            <person name="Zeng Q."/>
            <person name="Gargeya S."/>
            <person name="Fitzgerald M."/>
            <person name="Haas B."/>
            <person name="Abouelleil A."/>
            <person name="Alvarado L."/>
            <person name="Arachchi H.M."/>
            <person name="Berlin A.M."/>
            <person name="Chapman S.B."/>
            <person name="Dewar J."/>
            <person name="Goldberg J."/>
            <person name="Griggs A."/>
            <person name="Gujja S."/>
            <person name="Hansen M."/>
            <person name="Howarth C."/>
            <person name="Imamovic A."/>
            <person name="Larimer J."/>
            <person name="McCowan C."/>
            <person name="Murphy C."/>
            <person name="Neiman D."/>
            <person name="Pearson M."/>
            <person name="Priest M."/>
            <person name="Roberts A."/>
            <person name="Saif S."/>
            <person name="Shea T."/>
            <person name="Sisk P."/>
            <person name="Sykes S."/>
            <person name="Wortman J."/>
            <person name="Nusbaum C."/>
            <person name="Birren B."/>
        </authorList>
    </citation>
    <scope>NUCLEOTIDE SEQUENCE [LARGE SCALE GENOMIC DNA]</scope>
    <source>
        <strain evidence="1 2">90A8</strain>
    </source>
</reference>
<evidence type="ECO:0000313" key="2">
    <source>
        <dbReference type="Proteomes" id="UP000013085"/>
    </source>
</evidence>
<proteinExistence type="predicted"/>
<dbReference type="EMBL" id="AGYR01000064">
    <property type="protein sequence ID" value="ENZ08101.1"/>
    <property type="molecule type" value="Genomic_DNA"/>
</dbReference>
<dbReference type="HOGENOM" id="CLU_187428_0_0_9"/>
<comment type="caution">
    <text evidence="1">The sequence shown here is derived from an EMBL/GenBank/DDBJ whole genome shotgun (WGS) entry which is preliminary data.</text>
</comment>
<evidence type="ECO:0000313" key="1">
    <source>
        <dbReference type="EMBL" id="ENZ08101.1"/>
    </source>
</evidence>
<accession>A0A0E2H3N2</accession>